<dbReference type="EMBL" id="JBHTOA010000031">
    <property type="protein sequence ID" value="MFD1399366.1"/>
    <property type="molecule type" value="Genomic_DNA"/>
</dbReference>
<comment type="caution">
    <text evidence="1">The sequence shown here is derived from an EMBL/GenBank/DDBJ whole genome shotgun (WGS) entry which is preliminary data.</text>
</comment>
<protein>
    <submittedName>
        <fullName evidence="1">Uncharacterized protein</fullName>
    </submittedName>
</protein>
<sequence length="97" mass="10989">MRVIDLLALMQDYNRNTKVQLRTAAGNATVAKIRPAEQQEQPQLILVPGPGKALKLWEFAVLLDQKDRRLRYLYIQDDAALRPVFGFQEVAGVLVVN</sequence>
<dbReference type="Proteomes" id="UP001597199">
    <property type="component" value="Unassembled WGS sequence"/>
</dbReference>
<evidence type="ECO:0000313" key="2">
    <source>
        <dbReference type="Proteomes" id="UP001597199"/>
    </source>
</evidence>
<keyword evidence="2" id="KW-1185">Reference proteome</keyword>
<evidence type="ECO:0000313" key="1">
    <source>
        <dbReference type="EMBL" id="MFD1399366.1"/>
    </source>
</evidence>
<organism evidence="1 2">
    <name type="scientific">Lacticaseibacillus suilingensis</name>
    <dbReference type="NCBI Taxonomy" id="2799577"/>
    <lineage>
        <taxon>Bacteria</taxon>
        <taxon>Bacillati</taxon>
        <taxon>Bacillota</taxon>
        <taxon>Bacilli</taxon>
        <taxon>Lactobacillales</taxon>
        <taxon>Lactobacillaceae</taxon>
        <taxon>Lacticaseibacillus</taxon>
    </lineage>
</organism>
<dbReference type="RefSeq" id="WP_125581786.1">
    <property type="nucleotide sequence ID" value="NZ_BOLV01000002.1"/>
</dbReference>
<accession>A0ABW4BFT9</accession>
<name>A0ABW4BFT9_9LACO</name>
<proteinExistence type="predicted"/>
<gene>
    <name evidence="1" type="ORF">ACFQ41_08585</name>
</gene>
<reference evidence="2" key="1">
    <citation type="journal article" date="2019" name="Int. J. Syst. Evol. Microbiol.">
        <title>The Global Catalogue of Microorganisms (GCM) 10K type strain sequencing project: providing services to taxonomists for standard genome sequencing and annotation.</title>
        <authorList>
            <consortium name="The Broad Institute Genomics Platform"/>
            <consortium name="The Broad Institute Genome Sequencing Center for Infectious Disease"/>
            <person name="Wu L."/>
            <person name="Ma J."/>
        </authorList>
    </citation>
    <scope>NUCLEOTIDE SEQUENCE [LARGE SCALE GENOMIC DNA]</scope>
    <source>
        <strain evidence="2">CCM 9110</strain>
    </source>
</reference>